<sequence length="51" mass="5618">MVQPLKPDRQRNVSPCGRPGATIRTAFPHRLDLRPAAPPAPSARWTLLFVG</sequence>
<feature type="region of interest" description="Disordered" evidence="1">
    <location>
        <begin position="1"/>
        <end position="21"/>
    </location>
</feature>
<organism evidence="2 3">
    <name type="scientific">Aromatoleum aromaticum (strain DSM 19018 / LMG 30748 / EbN1)</name>
    <name type="common">Azoarcus sp. (strain EbN1)</name>
    <dbReference type="NCBI Taxonomy" id="76114"/>
    <lineage>
        <taxon>Bacteria</taxon>
        <taxon>Pseudomonadati</taxon>
        <taxon>Pseudomonadota</taxon>
        <taxon>Betaproteobacteria</taxon>
        <taxon>Rhodocyclales</taxon>
        <taxon>Rhodocyclaceae</taxon>
        <taxon>Aromatoleum</taxon>
    </lineage>
</organism>
<gene>
    <name evidence="2" type="ORF">ebA4002</name>
</gene>
<protein>
    <submittedName>
        <fullName evidence="2">Uncharacterized protein</fullName>
    </submittedName>
</protein>
<dbReference type="KEGG" id="eba:ebA4002"/>
<dbReference type="Proteomes" id="UP000006552">
    <property type="component" value="Chromosome"/>
</dbReference>
<feature type="compositionally biased region" description="Basic and acidic residues" evidence="1">
    <location>
        <begin position="1"/>
        <end position="11"/>
    </location>
</feature>
<dbReference type="STRING" id="76114.ebA4002"/>
<dbReference type="AlphaFoldDB" id="Q5P2R9"/>
<reference evidence="2 3" key="1">
    <citation type="journal article" date="2005" name="Arch. Microbiol.">
        <title>The genome sequence of an anaerobic aromatic-degrading denitrifying bacterium, strain EbN1.</title>
        <authorList>
            <person name="Rabus R."/>
            <person name="Kube M."/>
            <person name="Heider J."/>
            <person name="Beck A."/>
            <person name="Heitmann K."/>
            <person name="Widdel F."/>
            <person name="Reinhardt R."/>
        </authorList>
    </citation>
    <scope>NUCLEOTIDE SEQUENCE [LARGE SCALE GENOMIC DNA]</scope>
    <source>
        <strain evidence="2 3">EbN1</strain>
    </source>
</reference>
<dbReference type="HOGENOM" id="CLU_3095005_0_0_4"/>
<evidence type="ECO:0000313" key="3">
    <source>
        <dbReference type="Proteomes" id="UP000006552"/>
    </source>
</evidence>
<keyword evidence="3" id="KW-1185">Reference proteome</keyword>
<name>Q5P2R9_AROAE</name>
<proteinExistence type="predicted"/>
<evidence type="ECO:0000313" key="2">
    <source>
        <dbReference type="EMBL" id="CAI08395.1"/>
    </source>
</evidence>
<dbReference type="EMBL" id="CR555306">
    <property type="protein sequence ID" value="CAI08395.1"/>
    <property type="molecule type" value="Genomic_DNA"/>
</dbReference>
<accession>Q5P2R9</accession>
<evidence type="ECO:0000256" key="1">
    <source>
        <dbReference type="SAM" id="MobiDB-lite"/>
    </source>
</evidence>